<dbReference type="OrthoDB" id="2021064at2759"/>
<sequence length="161" mass="18112">MSSKIDHKAVAALLHGQGCANILKTVLDNREISSVSTEPLINTILDSFSLALSSLNSPNPPPHHQFSSQNMARPQKSSKKKICGIEGLDNYRDDSPSPPPDDGFTWRKYGQKTIKTSLYQRCYYRCAYAKDQNSNATKRVQMIQDSPPVYRTTYLYGTTYM</sequence>
<dbReference type="GO" id="GO:0043565">
    <property type="term" value="F:sequence-specific DNA binding"/>
    <property type="evidence" value="ECO:0007669"/>
    <property type="project" value="InterPro"/>
</dbReference>
<dbReference type="Proteomes" id="UP000694251">
    <property type="component" value="Chromosome 7"/>
</dbReference>
<dbReference type="AlphaFoldDB" id="A0A8T2BTW7"/>
<gene>
    <name evidence="3" type="ORF">ISN44_As07g014280</name>
</gene>
<feature type="region of interest" description="Disordered" evidence="1">
    <location>
        <begin position="56"/>
        <end position="79"/>
    </location>
</feature>
<dbReference type="PROSITE" id="PS50811">
    <property type="entry name" value="WRKY"/>
    <property type="match status" value="1"/>
</dbReference>
<dbReference type="Pfam" id="PF03106">
    <property type="entry name" value="WRKY"/>
    <property type="match status" value="1"/>
</dbReference>
<evidence type="ECO:0000256" key="1">
    <source>
        <dbReference type="SAM" id="MobiDB-lite"/>
    </source>
</evidence>
<protein>
    <submittedName>
        <fullName evidence="3">WRKY domain</fullName>
    </submittedName>
</protein>
<dbReference type="SMART" id="SM00774">
    <property type="entry name" value="WRKY"/>
    <property type="match status" value="1"/>
</dbReference>
<evidence type="ECO:0000313" key="4">
    <source>
        <dbReference type="Proteomes" id="UP000694251"/>
    </source>
</evidence>
<name>A0A8T2BTW7_ARASU</name>
<organism evidence="3 4">
    <name type="scientific">Arabidopsis suecica</name>
    <name type="common">Swedish thale-cress</name>
    <name type="synonym">Cardaminopsis suecica</name>
    <dbReference type="NCBI Taxonomy" id="45249"/>
    <lineage>
        <taxon>Eukaryota</taxon>
        <taxon>Viridiplantae</taxon>
        <taxon>Streptophyta</taxon>
        <taxon>Embryophyta</taxon>
        <taxon>Tracheophyta</taxon>
        <taxon>Spermatophyta</taxon>
        <taxon>Magnoliopsida</taxon>
        <taxon>eudicotyledons</taxon>
        <taxon>Gunneridae</taxon>
        <taxon>Pentapetalae</taxon>
        <taxon>rosids</taxon>
        <taxon>malvids</taxon>
        <taxon>Brassicales</taxon>
        <taxon>Brassicaceae</taxon>
        <taxon>Camelineae</taxon>
        <taxon>Arabidopsis</taxon>
    </lineage>
</organism>
<feature type="domain" description="WRKY" evidence="2">
    <location>
        <begin position="95"/>
        <end position="154"/>
    </location>
</feature>
<dbReference type="InterPro" id="IPR044810">
    <property type="entry name" value="WRKY_plant"/>
</dbReference>
<proteinExistence type="predicted"/>
<comment type="caution">
    <text evidence="3">The sequence shown here is derived from an EMBL/GenBank/DDBJ whole genome shotgun (WGS) entry which is preliminary data.</text>
</comment>
<evidence type="ECO:0000259" key="2">
    <source>
        <dbReference type="PROSITE" id="PS50811"/>
    </source>
</evidence>
<dbReference type="InterPro" id="IPR003657">
    <property type="entry name" value="WRKY_dom"/>
</dbReference>
<dbReference type="GO" id="GO:0003700">
    <property type="term" value="F:DNA-binding transcription factor activity"/>
    <property type="evidence" value="ECO:0007669"/>
    <property type="project" value="InterPro"/>
</dbReference>
<keyword evidence="4" id="KW-1185">Reference proteome</keyword>
<evidence type="ECO:0000313" key="3">
    <source>
        <dbReference type="EMBL" id="KAG7589113.1"/>
    </source>
</evidence>
<accession>A0A8T2BTW7</accession>
<dbReference type="EMBL" id="JAEFBJ010000007">
    <property type="protein sequence ID" value="KAG7589113.1"/>
    <property type="molecule type" value="Genomic_DNA"/>
</dbReference>
<reference evidence="3 4" key="1">
    <citation type="submission" date="2020-12" db="EMBL/GenBank/DDBJ databases">
        <title>Concerted genomic and epigenomic changes stabilize Arabidopsis allopolyploids.</title>
        <authorList>
            <person name="Chen Z."/>
        </authorList>
    </citation>
    <scope>NUCLEOTIDE SEQUENCE [LARGE SCALE GENOMIC DNA]</scope>
    <source>
        <strain evidence="3">As9502</strain>
        <tissue evidence="3">Leaf</tissue>
    </source>
</reference>
<dbReference type="PANTHER" id="PTHR31282">
    <property type="entry name" value="WRKY TRANSCRIPTION FACTOR 21-RELATED"/>
    <property type="match status" value="1"/>
</dbReference>